<proteinExistence type="inferred from homology"/>
<feature type="coiled-coil region" evidence="10">
    <location>
        <begin position="387"/>
        <end position="418"/>
    </location>
</feature>
<feature type="non-terminal residue" evidence="12">
    <location>
        <position position="1"/>
    </location>
</feature>
<evidence type="ECO:0000256" key="1">
    <source>
        <dbReference type="ARBA" id="ARBA00004186"/>
    </source>
</evidence>
<dbReference type="EMBL" id="VZRL01002987">
    <property type="protein sequence ID" value="NWV22051.1"/>
    <property type="molecule type" value="Genomic_DNA"/>
</dbReference>
<keyword evidence="4" id="KW-0132">Cell division</keyword>
<keyword evidence="8" id="KW-0206">Cytoskeleton</keyword>
<dbReference type="GO" id="GO:0005874">
    <property type="term" value="C:microtubule"/>
    <property type="evidence" value="ECO:0007669"/>
    <property type="project" value="UniProtKB-KW"/>
</dbReference>
<dbReference type="PRINTS" id="PR02089">
    <property type="entry name" value="HAUSAUGMINL3"/>
</dbReference>
<dbReference type="PANTHER" id="PTHR19378:SF1">
    <property type="entry name" value="HAUS AUGMIN-LIKE COMPLEX SUBUNIT 3 N-TERMINAL DOMAIN-CONTAINING PROTEIN"/>
    <property type="match status" value="1"/>
</dbReference>
<accession>A0A7K6D4Z0</accession>
<evidence type="ECO:0000259" key="11">
    <source>
        <dbReference type="Pfam" id="PF14932"/>
    </source>
</evidence>
<dbReference type="GO" id="GO:0005815">
    <property type="term" value="C:microtubule organizing center"/>
    <property type="evidence" value="ECO:0007669"/>
    <property type="project" value="TreeGrafter"/>
</dbReference>
<name>A0A7K6D4Z0_9PASS</name>
<dbReference type="GO" id="GO:0072686">
    <property type="term" value="C:mitotic spindle"/>
    <property type="evidence" value="ECO:0007669"/>
    <property type="project" value="TreeGrafter"/>
</dbReference>
<evidence type="ECO:0000256" key="7">
    <source>
        <dbReference type="ARBA" id="ARBA00023054"/>
    </source>
</evidence>
<feature type="domain" description="HAUS augmin-like complex subunit 3 N-terminal" evidence="11">
    <location>
        <begin position="28"/>
        <end position="291"/>
    </location>
</feature>
<keyword evidence="7 10" id="KW-0175">Coiled coil</keyword>
<evidence type="ECO:0000256" key="10">
    <source>
        <dbReference type="SAM" id="Coils"/>
    </source>
</evidence>
<evidence type="ECO:0000256" key="2">
    <source>
        <dbReference type="ARBA" id="ARBA00009645"/>
    </source>
</evidence>
<evidence type="ECO:0000313" key="13">
    <source>
        <dbReference type="Proteomes" id="UP000571324"/>
    </source>
</evidence>
<sequence length="604" mass="69913">VNKVAVFTATLRLIYPHADTLCEKDFEWLFDCPKAKQFLEWFCSTVGEENVLSPAEVEAYEALLAAGKPILEGDALDEALQMCCQVLQLPSMIADEGPSQEALQQELQELKDYRDRQLWRYRKLLAWTDKLQQEQKHLEEEERVVKQDLRMAHMDLEAKIFKTKAVLSQVSKAEKQVSESHENMGMDQLPTLLCQTDLGPYLEREQQATAVCERFIQQVLAESVQAPDAWEANGSQVVTERMDIKETSMPKSLGTDEDELLEDQESYWKETGRIETAYICARREVIVTAAKVEGARAVLEWAQRTLEAHEDNQQAVEAELQSQAAVLQRQLHTLRFDITQALTHQLPPLLKAEACCFHLPILHKHFSLEAARLQNTARRQERVAAWLLSQQSRLDLLELQLKREIKELEQKADWLEKIETITKESQTRLQEQQNYFRDARSSQKGHPCKWIDPKDLTAVRLWDMLMGNDQEKQSFRNYEDMAAKCSQLVQEKRALEAQLEAPMPQVSALESSIEVLYHQLYNSSNQLQLSLPEITELMQQLTIMQDDLYQKLTDLLSDLEVKRRSLENPILQTERNLYVYFYCNEDRLKEVVEELEKQAAASSR</sequence>
<keyword evidence="6" id="KW-0498">Mitosis</keyword>
<dbReference type="GO" id="GO:0051225">
    <property type="term" value="P:spindle assembly"/>
    <property type="evidence" value="ECO:0007669"/>
    <property type="project" value="InterPro"/>
</dbReference>
<comment type="caution">
    <text evidence="12">The sequence shown here is derived from an EMBL/GenBank/DDBJ whole genome shotgun (WGS) entry which is preliminary data.</text>
</comment>
<dbReference type="InterPro" id="IPR026206">
    <property type="entry name" value="HAUS3"/>
</dbReference>
<keyword evidence="13" id="KW-1185">Reference proteome</keyword>
<comment type="similarity">
    <text evidence="2">Belongs to the HAUS3 family.</text>
</comment>
<evidence type="ECO:0000256" key="5">
    <source>
        <dbReference type="ARBA" id="ARBA00022701"/>
    </source>
</evidence>
<feature type="coiled-coil region" evidence="10">
    <location>
        <begin position="292"/>
        <end position="319"/>
    </location>
</feature>
<dbReference type="GO" id="GO:0051301">
    <property type="term" value="P:cell division"/>
    <property type="evidence" value="ECO:0007669"/>
    <property type="project" value="UniProtKB-KW"/>
</dbReference>
<evidence type="ECO:0000313" key="12">
    <source>
        <dbReference type="EMBL" id="NWV22051.1"/>
    </source>
</evidence>
<dbReference type="PANTHER" id="PTHR19378">
    <property type="entry name" value="GOLGIN- RELATED"/>
    <property type="match status" value="1"/>
</dbReference>
<dbReference type="AlphaFoldDB" id="A0A7K6D4Z0"/>
<dbReference type="OrthoDB" id="2159690at2759"/>
<evidence type="ECO:0000256" key="4">
    <source>
        <dbReference type="ARBA" id="ARBA00022618"/>
    </source>
</evidence>
<keyword evidence="3" id="KW-0963">Cytoplasm</keyword>
<feature type="non-terminal residue" evidence="12">
    <location>
        <position position="604"/>
    </location>
</feature>
<evidence type="ECO:0000256" key="8">
    <source>
        <dbReference type="ARBA" id="ARBA00023212"/>
    </source>
</evidence>
<keyword evidence="5" id="KW-0493">Microtubule</keyword>
<dbReference type="GO" id="GO:0031023">
    <property type="term" value="P:microtubule organizing center organization"/>
    <property type="evidence" value="ECO:0007669"/>
    <property type="project" value="TreeGrafter"/>
</dbReference>
<keyword evidence="9" id="KW-0131">Cell cycle</keyword>
<gene>
    <name evidence="12" type="primary">Haus3_0</name>
    <name evidence="12" type="ORF">ORISOL_R10760</name>
</gene>
<evidence type="ECO:0000256" key="9">
    <source>
        <dbReference type="ARBA" id="ARBA00023306"/>
    </source>
</evidence>
<protein>
    <submittedName>
        <fullName evidence="12">HAUS3 protein</fullName>
    </submittedName>
</protein>
<comment type="subcellular location">
    <subcellularLocation>
        <location evidence="1">Cytoplasm</location>
        <location evidence="1">Cytoskeleton</location>
        <location evidence="1">Spindle</location>
    </subcellularLocation>
</comment>
<dbReference type="InterPro" id="IPR032733">
    <property type="entry name" value="HAUS3_N"/>
</dbReference>
<dbReference type="Proteomes" id="UP000571324">
    <property type="component" value="Unassembled WGS sequence"/>
</dbReference>
<dbReference type="GO" id="GO:0070652">
    <property type="term" value="C:HAUS complex"/>
    <property type="evidence" value="ECO:0007669"/>
    <property type="project" value="InterPro"/>
</dbReference>
<dbReference type="Pfam" id="PF14932">
    <property type="entry name" value="HAUS-augmin3"/>
    <property type="match status" value="1"/>
</dbReference>
<reference evidence="12 13" key="1">
    <citation type="submission" date="2019-09" db="EMBL/GenBank/DDBJ databases">
        <title>Bird 10,000 Genomes (B10K) Project - Family phase.</title>
        <authorList>
            <person name="Zhang G."/>
        </authorList>
    </citation>
    <scope>NUCLEOTIDE SEQUENCE [LARGE SCALE GENOMIC DNA]</scope>
    <source>
        <strain evidence="12">B10K-DU-029-52</strain>
    </source>
</reference>
<evidence type="ECO:0000256" key="6">
    <source>
        <dbReference type="ARBA" id="ARBA00022776"/>
    </source>
</evidence>
<evidence type="ECO:0000256" key="3">
    <source>
        <dbReference type="ARBA" id="ARBA00022490"/>
    </source>
</evidence>
<organism evidence="12 13">
    <name type="scientific">Origma solitaria</name>
    <dbReference type="NCBI Taxonomy" id="720586"/>
    <lineage>
        <taxon>Eukaryota</taxon>
        <taxon>Metazoa</taxon>
        <taxon>Chordata</taxon>
        <taxon>Craniata</taxon>
        <taxon>Vertebrata</taxon>
        <taxon>Euteleostomi</taxon>
        <taxon>Archelosauria</taxon>
        <taxon>Archosauria</taxon>
        <taxon>Dinosauria</taxon>
        <taxon>Saurischia</taxon>
        <taxon>Theropoda</taxon>
        <taxon>Coelurosauria</taxon>
        <taxon>Aves</taxon>
        <taxon>Neognathae</taxon>
        <taxon>Neoaves</taxon>
        <taxon>Telluraves</taxon>
        <taxon>Australaves</taxon>
        <taxon>Passeriformes</taxon>
        <taxon>Meliphagoidea</taxon>
        <taxon>Acanthizidae</taxon>
        <taxon>Origma</taxon>
    </lineage>
</organism>